<feature type="transmembrane region" description="Helical" evidence="5">
    <location>
        <begin position="6"/>
        <end position="26"/>
    </location>
</feature>
<feature type="transmembrane region" description="Helical" evidence="5">
    <location>
        <begin position="46"/>
        <end position="66"/>
    </location>
</feature>
<dbReference type="EMBL" id="JAKREW010000002">
    <property type="protein sequence ID" value="MCG7504214.1"/>
    <property type="molecule type" value="Genomic_DNA"/>
</dbReference>
<proteinExistence type="predicted"/>
<dbReference type="RefSeq" id="WP_239362270.1">
    <property type="nucleotide sequence ID" value="NZ_JAKREW010000002.1"/>
</dbReference>
<organism evidence="6 7">
    <name type="scientific">Mesorhizobium retamae</name>
    <dbReference type="NCBI Taxonomy" id="2912854"/>
    <lineage>
        <taxon>Bacteria</taxon>
        <taxon>Pseudomonadati</taxon>
        <taxon>Pseudomonadota</taxon>
        <taxon>Alphaproteobacteria</taxon>
        <taxon>Hyphomicrobiales</taxon>
        <taxon>Phyllobacteriaceae</taxon>
        <taxon>Mesorhizobium</taxon>
    </lineage>
</organism>
<keyword evidence="4 5" id="KW-0472">Membrane</keyword>
<reference evidence="6 7" key="1">
    <citation type="submission" date="2022-02" db="EMBL/GenBank/DDBJ databases">
        <title>Draft genome sequence of Mezorhizobium retamae strain IRAMC:0171 isolated from Retama raetam nodules.</title>
        <authorList>
            <person name="Bengaied R."/>
            <person name="Sbissi I."/>
            <person name="Huber K."/>
            <person name="Ghodbane F."/>
            <person name="Nouioui I."/>
            <person name="Tarhouni M."/>
            <person name="Gtari M."/>
        </authorList>
    </citation>
    <scope>NUCLEOTIDE SEQUENCE [LARGE SCALE GENOMIC DNA]</scope>
    <source>
        <strain evidence="6 7">IRAMC:0171</strain>
    </source>
</reference>
<name>A0ABS9Q9Y3_9HYPH</name>
<evidence type="ECO:0000256" key="3">
    <source>
        <dbReference type="ARBA" id="ARBA00022989"/>
    </source>
</evidence>
<keyword evidence="3 5" id="KW-1133">Transmembrane helix</keyword>
<evidence type="ECO:0000256" key="4">
    <source>
        <dbReference type="ARBA" id="ARBA00023136"/>
    </source>
</evidence>
<feature type="transmembrane region" description="Helical" evidence="5">
    <location>
        <begin position="72"/>
        <end position="89"/>
    </location>
</feature>
<evidence type="ECO:0000256" key="5">
    <source>
        <dbReference type="SAM" id="Phobius"/>
    </source>
</evidence>
<keyword evidence="2 5" id="KW-0812">Transmembrane</keyword>
<evidence type="ECO:0000256" key="2">
    <source>
        <dbReference type="ARBA" id="ARBA00022692"/>
    </source>
</evidence>
<comment type="subcellular location">
    <subcellularLocation>
        <location evidence="1">Membrane</location>
        <topology evidence="1">Multi-pass membrane protein</topology>
    </subcellularLocation>
</comment>
<dbReference type="Pfam" id="PF07681">
    <property type="entry name" value="DoxX"/>
    <property type="match status" value="1"/>
</dbReference>
<gene>
    <name evidence="6" type="ORF">L4923_04195</name>
</gene>
<protein>
    <submittedName>
        <fullName evidence="6">DoxX family protein</fullName>
    </submittedName>
</protein>
<accession>A0ABS9Q9Y3</accession>
<evidence type="ECO:0000313" key="7">
    <source>
        <dbReference type="Proteomes" id="UP001201701"/>
    </source>
</evidence>
<evidence type="ECO:0000256" key="1">
    <source>
        <dbReference type="ARBA" id="ARBA00004141"/>
    </source>
</evidence>
<feature type="transmembrane region" description="Helical" evidence="5">
    <location>
        <begin position="101"/>
        <end position="118"/>
    </location>
</feature>
<comment type="caution">
    <text evidence="6">The sequence shown here is derived from an EMBL/GenBank/DDBJ whole genome shotgun (WGS) entry which is preliminary data.</text>
</comment>
<dbReference type="InterPro" id="IPR032808">
    <property type="entry name" value="DoxX"/>
</dbReference>
<sequence length="119" mass="12770">MPFFIQHLGFILLGGVFVWAGLEHFLRFRAITGQLGEHGFPAPVPLLAAGSALEVTAGLCLVLGFYRPYAAVALIIFTIAASALALNFWRYSGPQRQGLRSTFIINIAVVGGLLLAITL</sequence>
<keyword evidence="7" id="KW-1185">Reference proteome</keyword>
<dbReference type="Proteomes" id="UP001201701">
    <property type="component" value="Unassembled WGS sequence"/>
</dbReference>
<evidence type="ECO:0000313" key="6">
    <source>
        <dbReference type="EMBL" id="MCG7504214.1"/>
    </source>
</evidence>